<gene>
    <name evidence="1" type="ORF">R28058_14571</name>
</gene>
<evidence type="ECO:0000313" key="1">
    <source>
        <dbReference type="EMBL" id="CEQ03724.1"/>
    </source>
</evidence>
<reference evidence="1 2" key="1">
    <citation type="submission" date="2015-01" db="EMBL/GenBank/DDBJ databases">
        <authorList>
            <person name="Aslett A.Martin."/>
            <person name="De Silva Nishadi"/>
        </authorList>
    </citation>
    <scope>NUCLEOTIDE SEQUENCE [LARGE SCALE GENOMIC DNA]</scope>
    <source>
        <strain evidence="1 2">R28058</strain>
    </source>
</reference>
<sequence>MEKALNMLPIYKIITKSDRVVITPTCVKDYKPSSGTLYNSELYKNFRCYEKGWIRQSFRRIKFKRCRY</sequence>
<dbReference type="AlphaFoldDB" id="A0A0C7G5R0"/>
<dbReference type="RefSeq" id="WP_055341957.1">
    <property type="nucleotide sequence ID" value="NZ_CDNI01000003.1"/>
</dbReference>
<name>A0A0C7G5R0_PARSO</name>
<proteinExistence type="predicted"/>
<evidence type="ECO:0000313" key="2">
    <source>
        <dbReference type="Proteomes" id="UP000049127"/>
    </source>
</evidence>
<accession>A0A0C7G5R0</accession>
<dbReference type="OrthoDB" id="1729741at2"/>
<dbReference type="EMBL" id="CEKZ01000003">
    <property type="protein sequence ID" value="CEQ03724.1"/>
    <property type="molecule type" value="Genomic_DNA"/>
</dbReference>
<dbReference type="Proteomes" id="UP000049127">
    <property type="component" value="Unassembled WGS sequence"/>
</dbReference>
<organism evidence="1 2">
    <name type="scientific">Paraclostridium sordellii</name>
    <name type="common">Clostridium sordellii</name>
    <dbReference type="NCBI Taxonomy" id="1505"/>
    <lineage>
        <taxon>Bacteria</taxon>
        <taxon>Bacillati</taxon>
        <taxon>Bacillota</taxon>
        <taxon>Clostridia</taxon>
        <taxon>Peptostreptococcales</taxon>
        <taxon>Peptostreptococcaceae</taxon>
        <taxon>Paraclostridium</taxon>
    </lineage>
</organism>
<protein>
    <submittedName>
        <fullName evidence="1">Uncharacterized protein</fullName>
    </submittedName>
</protein>